<dbReference type="InterPro" id="IPR011989">
    <property type="entry name" value="ARM-like"/>
</dbReference>
<gene>
    <name evidence="2" type="ORF">IPOD504_LOCUS352</name>
</gene>
<accession>A0ABN8HPK4</accession>
<name>A0ABN8HPK4_9NEOP</name>
<dbReference type="Pfam" id="PF18382">
    <property type="entry name" value="Formin_GBD_N"/>
    <property type="match status" value="1"/>
</dbReference>
<organism evidence="2 3">
    <name type="scientific">Iphiclides podalirius</name>
    <name type="common">scarce swallowtail</name>
    <dbReference type="NCBI Taxonomy" id="110791"/>
    <lineage>
        <taxon>Eukaryota</taxon>
        <taxon>Metazoa</taxon>
        <taxon>Ecdysozoa</taxon>
        <taxon>Arthropoda</taxon>
        <taxon>Hexapoda</taxon>
        <taxon>Insecta</taxon>
        <taxon>Pterygota</taxon>
        <taxon>Neoptera</taxon>
        <taxon>Endopterygota</taxon>
        <taxon>Lepidoptera</taxon>
        <taxon>Glossata</taxon>
        <taxon>Ditrysia</taxon>
        <taxon>Papilionoidea</taxon>
        <taxon>Papilionidae</taxon>
        <taxon>Papilioninae</taxon>
        <taxon>Iphiclides</taxon>
    </lineage>
</organism>
<sequence>MIELVKVNESIRVNGSVRDIGADSFVCRVQYLNDLDPFIEYNVREPTRPLYHTFNTTIPLSYQIAAVHRLLQAPHRLDDVTLQVFKDGDYGAYLDLDSTLGEQDEELEGLQDKYYAFFGYTPTLY</sequence>
<protein>
    <recommendedName>
        <fullName evidence="1">FHOD1 N-terminal GTPase-binding domain-containing protein</fullName>
    </recommendedName>
</protein>
<dbReference type="Gene3D" id="1.25.10.10">
    <property type="entry name" value="Leucine-rich Repeat Variant"/>
    <property type="match status" value="1"/>
</dbReference>
<keyword evidence="3" id="KW-1185">Reference proteome</keyword>
<dbReference type="EMBL" id="OW152813">
    <property type="protein sequence ID" value="CAH2034949.1"/>
    <property type="molecule type" value="Genomic_DNA"/>
</dbReference>
<proteinExistence type="predicted"/>
<feature type="domain" description="FHOD1 N-terminal GTPase-binding" evidence="1">
    <location>
        <begin position="27"/>
        <end position="112"/>
    </location>
</feature>
<dbReference type="PANTHER" id="PTHR45920">
    <property type="entry name" value="FORMIN HOMOLOGY 2 DOMAIN CONTAINING, ISOFORM I"/>
    <property type="match status" value="1"/>
</dbReference>
<feature type="non-terminal residue" evidence="2">
    <location>
        <position position="1"/>
    </location>
</feature>
<evidence type="ECO:0000259" key="1">
    <source>
        <dbReference type="Pfam" id="PF18382"/>
    </source>
</evidence>
<evidence type="ECO:0000313" key="2">
    <source>
        <dbReference type="EMBL" id="CAH2034949.1"/>
    </source>
</evidence>
<evidence type="ECO:0000313" key="3">
    <source>
        <dbReference type="Proteomes" id="UP000837857"/>
    </source>
</evidence>
<reference evidence="2" key="1">
    <citation type="submission" date="2022-03" db="EMBL/GenBank/DDBJ databases">
        <authorList>
            <person name="Martin H S."/>
        </authorList>
    </citation>
    <scope>NUCLEOTIDE SEQUENCE</scope>
</reference>
<dbReference type="PANTHER" id="PTHR45920:SF4">
    <property type="entry name" value="FORMIN HOMOLOGY 2 DOMAIN CONTAINING, ISOFORM I"/>
    <property type="match status" value="1"/>
</dbReference>
<dbReference type="Proteomes" id="UP000837857">
    <property type="component" value="Chromosome 1"/>
</dbReference>
<dbReference type="InterPro" id="IPR041387">
    <property type="entry name" value="FHOD1_GBD_N"/>
</dbReference>